<dbReference type="EMBL" id="RXLR01000030">
    <property type="protein sequence ID" value="TDH17738.1"/>
    <property type="molecule type" value="Genomic_DNA"/>
</dbReference>
<evidence type="ECO:0000313" key="2">
    <source>
        <dbReference type="Proteomes" id="UP000295627"/>
    </source>
</evidence>
<organism evidence="1 2">
    <name type="scientific">Mycobacteroides franklinii</name>
    <dbReference type="NCBI Taxonomy" id="948102"/>
    <lineage>
        <taxon>Bacteria</taxon>
        <taxon>Bacillati</taxon>
        <taxon>Actinomycetota</taxon>
        <taxon>Actinomycetes</taxon>
        <taxon>Mycobacteriales</taxon>
        <taxon>Mycobacteriaceae</taxon>
        <taxon>Mycobacteroides</taxon>
    </lineage>
</organism>
<dbReference type="GeneID" id="45762375"/>
<evidence type="ECO:0000313" key="1">
    <source>
        <dbReference type="EMBL" id="TDH17738.1"/>
    </source>
</evidence>
<dbReference type="Proteomes" id="UP000295627">
    <property type="component" value="Unassembled WGS sequence"/>
</dbReference>
<sequence>MRVGHCVQLALETLEVARRHEGERRKVYGEAAMLHACNAVDGTASKRFGSKEPNAKRFTNIIREELLVFEHIGMPAIDLYRTRFPYKIKKQSSDGRSDIADVLYHVHRCAHGHGDDVEEGFELQLCGGVAGNHSMRFTPDAVRLPESAILGLAAIAVLAPENADQRAWDASIPWVGGTLSVNDWWGRKTDFLALAEQGGYNQYKLDMTPPENVNAPLSEIVSSTLGRTLD</sequence>
<gene>
    <name evidence="1" type="ORF">EJ571_25910</name>
</gene>
<proteinExistence type="predicted"/>
<accession>A0A4R5P470</accession>
<reference evidence="1 2" key="1">
    <citation type="journal article" date="2019" name="Sci. Rep.">
        <title>Extended insight into the Mycobacterium chelonae-abscessus complex through whole genome sequencing of Mycobacterium salmoniphilum outbreak and Mycobacterium salmoniphilum-like strains.</title>
        <authorList>
            <person name="Behra P.R.K."/>
            <person name="Das S."/>
            <person name="Pettersson B.M.F."/>
            <person name="Shirreff L."/>
            <person name="DuCote T."/>
            <person name="Jacobsson K.G."/>
            <person name="Ennis D.G."/>
            <person name="Kirsebom L.A."/>
        </authorList>
    </citation>
    <scope>NUCLEOTIDE SEQUENCE [LARGE SCALE GENOMIC DNA]</scope>
    <source>
        <strain evidence="1 2">DSM 45524</strain>
    </source>
</reference>
<dbReference type="RefSeq" id="WP_052511021.1">
    <property type="nucleotide sequence ID" value="NZ_MAFQ01000028.1"/>
</dbReference>
<comment type="caution">
    <text evidence="1">The sequence shown here is derived from an EMBL/GenBank/DDBJ whole genome shotgun (WGS) entry which is preliminary data.</text>
</comment>
<protein>
    <submittedName>
        <fullName evidence="1">Uncharacterized protein</fullName>
    </submittedName>
</protein>
<dbReference type="AlphaFoldDB" id="A0A4R5P470"/>
<name>A0A4R5P470_9MYCO</name>